<dbReference type="Proteomes" id="UP001303647">
    <property type="component" value="Unassembled WGS sequence"/>
</dbReference>
<evidence type="ECO:0000256" key="6">
    <source>
        <dbReference type="SAM" id="MobiDB-lite"/>
    </source>
</evidence>
<dbReference type="FunFam" id="3.40.50.300:FF:001558">
    <property type="entry name" value="Ribosome biogenesis GTPase Lsg1, putative"/>
    <property type="match status" value="1"/>
</dbReference>
<dbReference type="InterPro" id="IPR043358">
    <property type="entry name" value="GNL1-like"/>
</dbReference>
<comment type="caution">
    <text evidence="8">The sequence shown here is derived from an EMBL/GenBank/DDBJ whole genome shotgun (WGS) entry which is preliminary data.</text>
</comment>
<feature type="compositionally biased region" description="Acidic residues" evidence="6">
    <location>
        <begin position="265"/>
        <end position="280"/>
    </location>
</feature>
<dbReference type="CDD" id="cd01857">
    <property type="entry name" value="HSR1_MMR1"/>
    <property type="match status" value="1"/>
</dbReference>
<dbReference type="AlphaFoldDB" id="A0AAN7CPC3"/>
<dbReference type="Pfam" id="PF01926">
    <property type="entry name" value="MMR_HSR1"/>
    <property type="match status" value="1"/>
</dbReference>
<dbReference type="Gene3D" id="1.10.1580.10">
    <property type="match status" value="1"/>
</dbReference>
<evidence type="ECO:0000313" key="8">
    <source>
        <dbReference type="EMBL" id="KAK4245834.1"/>
    </source>
</evidence>
<evidence type="ECO:0000256" key="5">
    <source>
        <dbReference type="ARBA" id="ARBA00023134"/>
    </source>
</evidence>
<keyword evidence="4" id="KW-0378">Hydrolase</keyword>
<dbReference type="InterPro" id="IPR023179">
    <property type="entry name" value="GTP-bd_ortho_bundle_sf"/>
</dbReference>
<evidence type="ECO:0000313" key="9">
    <source>
        <dbReference type="Proteomes" id="UP001303647"/>
    </source>
</evidence>
<keyword evidence="5" id="KW-0342">GTP-binding</keyword>
<keyword evidence="3" id="KW-0547">Nucleotide-binding</keyword>
<evidence type="ECO:0000256" key="4">
    <source>
        <dbReference type="ARBA" id="ARBA00022801"/>
    </source>
</evidence>
<reference evidence="8" key="2">
    <citation type="submission" date="2023-05" db="EMBL/GenBank/DDBJ databases">
        <authorList>
            <consortium name="Lawrence Berkeley National Laboratory"/>
            <person name="Steindorff A."/>
            <person name="Hensen N."/>
            <person name="Bonometti L."/>
            <person name="Westerberg I."/>
            <person name="Brannstrom I.O."/>
            <person name="Guillou S."/>
            <person name="Cros-Aarteil S."/>
            <person name="Calhoun S."/>
            <person name="Haridas S."/>
            <person name="Kuo A."/>
            <person name="Mondo S."/>
            <person name="Pangilinan J."/>
            <person name="Riley R."/>
            <person name="Labutti K."/>
            <person name="Andreopoulos B."/>
            <person name="Lipzen A."/>
            <person name="Chen C."/>
            <person name="Yanf M."/>
            <person name="Daum C."/>
            <person name="Ng V."/>
            <person name="Clum A."/>
            <person name="Ohm R."/>
            <person name="Martin F."/>
            <person name="Silar P."/>
            <person name="Natvig D."/>
            <person name="Lalanne C."/>
            <person name="Gautier V."/>
            <person name="Ament-Velasquez S.L."/>
            <person name="Kruys A."/>
            <person name="Hutchinson M.I."/>
            <person name="Powell A.J."/>
            <person name="Barry K."/>
            <person name="Miller A.N."/>
            <person name="Grigoriev I.V."/>
            <person name="Debuchy R."/>
            <person name="Gladieux P."/>
            <person name="Thoren M.H."/>
            <person name="Johannesson H."/>
        </authorList>
    </citation>
    <scope>NUCLEOTIDE SEQUENCE</scope>
    <source>
        <strain evidence="8">CBS 359.72</strain>
    </source>
</reference>
<organism evidence="8 9">
    <name type="scientific">Corynascus novoguineensis</name>
    <dbReference type="NCBI Taxonomy" id="1126955"/>
    <lineage>
        <taxon>Eukaryota</taxon>
        <taxon>Fungi</taxon>
        <taxon>Dikarya</taxon>
        <taxon>Ascomycota</taxon>
        <taxon>Pezizomycotina</taxon>
        <taxon>Sordariomycetes</taxon>
        <taxon>Sordariomycetidae</taxon>
        <taxon>Sordariales</taxon>
        <taxon>Chaetomiaceae</taxon>
        <taxon>Corynascus</taxon>
    </lineage>
</organism>
<evidence type="ECO:0000256" key="1">
    <source>
        <dbReference type="ARBA" id="ARBA00004496"/>
    </source>
</evidence>
<sequence>MVLAKSKKSVGLGNQLMKDRFGKGKGGDRKRVGAVTRIDHATGQEYITNDREEAGWVKMRSVTEQGALDEFLATAELAGTDFTAEKTNNVKIIHTDQRNPYLLSAAEERAVLGKQKALKSRLTVPRRPHWDETTTPEELGRLERESFLLWRKGLAELQETQDLLMTPFERNLEVWRQLWRVIERSDVVVQIVDARNPLMFRSEDLEAYVKDVDPKKQNLLLINKADMMTFNQRKIWAKYLKNAGIAYRFFSAHLAKEMLEAQMSESDEEEEEEKEDEEEAGPSGSGAPLKQQEADKGSEDGVEEGDQQNDDDEADTRILTVDELEDMLLQYAPQDAGPDRKLQVGLVGYPNVGKSSTINALIGAHKVSVSATPGKTKHFQTIHYSDKVILCDCPGLVFPNFASTKAELVINGVLPIDQLREYSGPATLVAQRIPRAFLEATYGIQIRTRPLEEGGTGIPTGDELLSAYARHRGFMTQGLGQPDRSRAARYILKDYVNGKLLYVSPPPGVDDAQEFNRELYDVAHLPAKRQAAIAAAMEELTVDGDDTASLLSDMLPLPRGPKSERLDKAFFKAGQGSAGHMSRPFNYKYTEQGMAETEGKQLSGRKLRTMIALEKGIDPKDVQMASGKKHFKGGRKARGKKRGNTVDGDD</sequence>
<proteinExistence type="predicted"/>
<keyword evidence="9" id="KW-1185">Reference proteome</keyword>
<dbReference type="InterPro" id="IPR027417">
    <property type="entry name" value="P-loop_NTPase"/>
</dbReference>
<accession>A0AAN7CPC3</accession>
<dbReference type="EMBL" id="MU857689">
    <property type="protein sequence ID" value="KAK4245834.1"/>
    <property type="molecule type" value="Genomic_DNA"/>
</dbReference>
<feature type="compositionally biased region" description="Basic residues" evidence="6">
    <location>
        <begin position="627"/>
        <end position="643"/>
    </location>
</feature>
<dbReference type="GO" id="GO:0005829">
    <property type="term" value="C:cytosol"/>
    <property type="evidence" value="ECO:0007669"/>
    <property type="project" value="TreeGrafter"/>
</dbReference>
<name>A0AAN7CPC3_9PEZI</name>
<dbReference type="PROSITE" id="PS51721">
    <property type="entry name" value="G_CP"/>
    <property type="match status" value="1"/>
</dbReference>
<feature type="domain" description="CP-type G" evidence="7">
    <location>
        <begin position="175"/>
        <end position="399"/>
    </location>
</feature>
<dbReference type="PANTHER" id="PTHR45709">
    <property type="entry name" value="LARGE SUBUNIT GTPASE 1 HOMOLOG-RELATED"/>
    <property type="match status" value="1"/>
</dbReference>
<dbReference type="PANTHER" id="PTHR45709:SF2">
    <property type="entry name" value="LARGE SUBUNIT GTPASE 1 HOMOLOG"/>
    <property type="match status" value="1"/>
</dbReference>
<dbReference type="InterPro" id="IPR006073">
    <property type="entry name" value="GTP-bd"/>
</dbReference>
<evidence type="ECO:0000259" key="7">
    <source>
        <dbReference type="PROSITE" id="PS51721"/>
    </source>
</evidence>
<dbReference type="GO" id="GO:0000054">
    <property type="term" value="P:ribosomal subunit export from nucleus"/>
    <property type="evidence" value="ECO:0007669"/>
    <property type="project" value="TreeGrafter"/>
</dbReference>
<feature type="region of interest" description="Disordered" evidence="6">
    <location>
        <begin position="261"/>
        <end position="315"/>
    </location>
</feature>
<feature type="compositionally biased region" description="Acidic residues" evidence="6">
    <location>
        <begin position="300"/>
        <end position="314"/>
    </location>
</feature>
<dbReference type="Gene3D" id="3.40.50.300">
    <property type="entry name" value="P-loop containing nucleotide triphosphate hydrolases"/>
    <property type="match status" value="1"/>
</dbReference>
<evidence type="ECO:0000256" key="3">
    <source>
        <dbReference type="ARBA" id="ARBA00022741"/>
    </source>
</evidence>
<comment type="subcellular location">
    <subcellularLocation>
        <location evidence="1">Cytoplasm</location>
    </subcellularLocation>
</comment>
<dbReference type="SUPFAM" id="SSF52540">
    <property type="entry name" value="P-loop containing nucleoside triphosphate hydrolases"/>
    <property type="match status" value="1"/>
</dbReference>
<dbReference type="GO" id="GO:0005525">
    <property type="term" value="F:GTP binding"/>
    <property type="evidence" value="ECO:0007669"/>
    <property type="project" value="UniProtKB-KW"/>
</dbReference>
<gene>
    <name evidence="8" type="ORF">C7999DRAFT_33765</name>
</gene>
<feature type="region of interest" description="Disordered" evidence="6">
    <location>
        <begin position="621"/>
        <end position="650"/>
    </location>
</feature>
<reference evidence="8" key="1">
    <citation type="journal article" date="2023" name="Mol. Phylogenet. Evol.">
        <title>Genome-scale phylogeny and comparative genomics of the fungal order Sordariales.</title>
        <authorList>
            <person name="Hensen N."/>
            <person name="Bonometti L."/>
            <person name="Westerberg I."/>
            <person name="Brannstrom I.O."/>
            <person name="Guillou S."/>
            <person name="Cros-Aarteil S."/>
            <person name="Calhoun S."/>
            <person name="Haridas S."/>
            <person name="Kuo A."/>
            <person name="Mondo S."/>
            <person name="Pangilinan J."/>
            <person name="Riley R."/>
            <person name="LaButti K."/>
            <person name="Andreopoulos B."/>
            <person name="Lipzen A."/>
            <person name="Chen C."/>
            <person name="Yan M."/>
            <person name="Daum C."/>
            <person name="Ng V."/>
            <person name="Clum A."/>
            <person name="Steindorff A."/>
            <person name="Ohm R.A."/>
            <person name="Martin F."/>
            <person name="Silar P."/>
            <person name="Natvig D.O."/>
            <person name="Lalanne C."/>
            <person name="Gautier V."/>
            <person name="Ament-Velasquez S.L."/>
            <person name="Kruys A."/>
            <person name="Hutchinson M.I."/>
            <person name="Powell A.J."/>
            <person name="Barry K."/>
            <person name="Miller A.N."/>
            <person name="Grigoriev I.V."/>
            <person name="Debuchy R."/>
            <person name="Gladieux P."/>
            <person name="Hiltunen Thoren M."/>
            <person name="Johannesson H."/>
        </authorList>
    </citation>
    <scope>NUCLEOTIDE SEQUENCE</scope>
    <source>
        <strain evidence="8">CBS 359.72</strain>
    </source>
</reference>
<evidence type="ECO:0000256" key="2">
    <source>
        <dbReference type="ARBA" id="ARBA00022490"/>
    </source>
</evidence>
<dbReference type="GO" id="GO:0003924">
    <property type="term" value="F:GTPase activity"/>
    <property type="evidence" value="ECO:0007669"/>
    <property type="project" value="InterPro"/>
</dbReference>
<dbReference type="InterPro" id="IPR030378">
    <property type="entry name" value="G_CP_dom"/>
</dbReference>
<keyword evidence="2" id="KW-0963">Cytoplasm</keyword>
<protein>
    <recommendedName>
        <fullName evidence="7">CP-type G domain-containing protein</fullName>
    </recommendedName>
</protein>